<dbReference type="Proteomes" id="UP000318538">
    <property type="component" value="Chromosome"/>
</dbReference>
<dbReference type="PANTHER" id="PTHR39339">
    <property type="entry name" value="SLR1444 PROTEIN"/>
    <property type="match status" value="1"/>
</dbReference>
<dbReference type="PANTHER" id="PTHR39339:SF1">
    <property type="entry name" value="CHAD DOMAIN-CONTAINING PROTEIN"/>
    <property type="match status" value="1"/>
</dbReference>
<reference evidence="3 4" key="1">
    <citation type="submission" date="2019-02" db="EMBL/GenBank/DDBJ databases">
        <title>Deep-cultivation of Planctomycetes and their phenomic and genomic characterization uncovers novel biology.</title>
        <authorList>
            <person name="Wiegand S."/>
            <person name="Jogler M."/>
            <person name="Boedeker C."/>
            <person name="Pinto D."/>
            <person name="Vollmers J."/>
            <person name="Rivas-Marin E."/>
            <person name="Kohn T."/>
            <person name="Peeters S.H."/>
            <person name="Heuer A."/>
            <person name="Rast P."/>
            <person name="Oberbeckmann S."/>
            <person name="Bunk B."/>
            <person name="Jeske O."/>
            <person name="Meyerdierks A."/>
            <person name="Storesund J.E."/>
            <person name="Kallscheuer N."/>
            <person name="Luecker S."/>
            <person name="Lage O.M."/>
            <person name="Pohl T."/>
            <person name="Merkel B.J."/>
            <person name="Hornburger P."/>
            <person name="Mueller R.-W."/>
            <person name="Bruemmer F."/>
            <person name="Labrenz M."/>
            <person name="Spormann A.M."/>
            <person name="Op den Camp H."/>
            <person name="Overmann J."/>
            <person name="Amann R."/>
            <person name="Jetten M.S.M."/>
            <person name="Mascher T."/>
            <person name="Medema M.H."/>
            <person name="Devos D.P."/>
            <person name="Kaster A.-K."/>
            <person name="Ovreas L."/>
            <person name="Rohde M."/>
            <person name="Galperin M.Y."/>
            <person name="Jogler C."/>
        </authorList>
    </citation>
    <scope>NUCLEOTIDE SEQUENCE [LARGE SCALE GENOMIC DNA]</scope>
    <source>
        <strain evidence="3 4">K22_7</strain>
    </source>
</reference>
<keyword evidence="4" id="KW-1185">Reference proteome</keyword>
<evidence type="ECO:0000259" key="2">
    <source>
        <dbReference type="PROSITE" id="PS51708"/>
    </source>
</evidence>
<feature type="compositionally biased region" description="Polar residues" evidence="1">
    <location>
        <begin position="323"/>
        <end position="333"/>
    </location>
</feature>
<dbReference type="AlphaFoldDB" id="A0A517N9I2"/>
<protein>
    <submittedName>
        <fullName evidence="3">CHAD domain protein</fullName>
    </submittedName>
</protein>
<dbReference type="Pfam" id="PF05235">
    <property type="entry name" value="CHAD"/>
    <property type="match status" value="1"/>
</dbReference>
<feature type="region of interest" description="Disordered" evidence="1">
    <location>
        <begin position="309"/>
        <end position="333"/>
    </location>
</feature>
<evidence type="ECO:0000256" key="1">
    <source>
        <dbReference type="SAM" id="MobiDB-lite"/>
    </source>
</evidence>
<dbReference type="Gene3D" id="1.40.20.10">
    <property type="entry name" value="CHAD domain"/>
    <property type="match status" value="1"/>
</dbReference>
<dbReference type="InterPro" id="IPR007899">
    <property type="entry name" value="CHAD_dom"/>
</dbReference>
<dbReference type="KEGG" id="rlc:K227x_21760"/>
<dbReference type="EMBL" id="CP036525">
    <property type="protein sequence ID" value="QDT03791.1"/>
    <property type="molecule type" value="Genomic_DNA"/>
</dbReference>
<accession>A0A517N9I2</accession>
<name>A0A517N9I2_9BACT</name>
<gene>
    <name evidence="3" type="ORF">K227x_21760</name>
</gene>
<sequence length="333" mass="38664">MNVSITNPPNSAGLEEDNLADAGDRIDAAARSMIRLRVCWVMHWLSESGKEVPDSSETVHQLRVWSRRTLAALHAYAGILPRTERKWFQKQMNRIRRAAGDARDLDVLLENCKTKKGKHGKRIRRQFMKERCHAQRPIWQLHQKLIKKRQLQTRLDRMLRAIPVDSDSSLANQSLREWAEQQIMQSTEGILSATPTDFSSFRQLHQLRIQAKQMRYTLELFAYLLPENRTQHLAEVVEDIQNRLGRINDHVVLGRRLQRLRSHPPRSSHAKKIKTMARLERKTAKKLRDQFIRKWPKMDATLRLHLHEHGVKSRSDSGAANGPCSTNSQLPTD</sequence>
<evidence type="ECO:0000313" key="3">
    <source>
        <dbReference type="EMBL" id="QDT03791.1"/>
    </source>
</evidence>
<evidence type="ECO:0000313" key="4">
    <source>
        <dbReference type="Proteomes" id="UP000318538"/>
    </source>
</evidence>
<dbReference type="InterPro" id="IPR038186">
    <property type="entry name" value="CHAD_dom_sf"/>
</dbReference>
<feature type="domain" description="CHAD" evidence="2">
    <location>
        <begin position="23"/>
        <end position="300"/>
    </location>
</feature>
<dbReference type="OrthoDB" id="250924at2"/>
<proteinExistence type="predicted"/>
<organism evidence="3 4">
    <name type="scientific">Rubripirellula lacrimiformis</name>
    <dbReference type="NCBI Taxonomy" id="1930273"/>
    <lineage>
        <taxon>Bacteria</taxon>
        <taxon>Pseudomonadati</taxon>
        <taxon>Planctomycetota</taxon>
        <taxon>Planctomycetia</taxon>
        <taxon>Pirellulales</taxon>
        <taxon>Pirellulaceae</taxon>
        <taxon>Rubripirellula</taxon>
    </lineage>
</organism>
<dbReference type="PROSITE" id="PS51708">
    <property type="entry name" value="CHAD"/>
    <property type="match status" value="1"/>
</dbReference>
<dbReference type="SMART" id="SM00880">
    <property type="entry name" value="CHAD"/>
    <property type="match status" value="1"/>
</dbReference>
<dbReference type="RefSeq" id="WP_145169395.1">
    <property type="nucleotide sequence ID" value="NZ_CP036525.1"/>
</dbReference>